<dbReference type="PANTHER" id="PTHR19848">
    <property type="entry name" value="WD40 REPEAT PROTEIN"/>
    <property type="match status" value="1"/>
</dbReference>
<accession>A0A5E4X2Z4</accession>
<keyword evidence="4" id="KW-1185">Reference proteome</keyword>
<dbReference type="Proteomes" id="UP000366819">
    <property type="component" value="Unassembled WGS sequence"/>
</dbReference>
<proteinExistence type="predicted"/>
<dbReference type="SUPFAM" id="SSF50969">
    <property type="entry name" value="YVTN repeat-like/Quinoprotein amine dehydrogenase"/>
    <property type="match status" value="1"/>
</dbReference>
<protein>
    <recommendedName>
        <fullName evidence="5">WD40 repeat domain-containing protein</fullName>
    </recommendedName>
</protein>
<keyword evidence="1" id="KW-0853">WD repeat</keyword>
<dbReference type="PANTHER" id="PTHR19848:SF8">
    <property type="entry name" value="F-BOX AND WD REPEAT DOMAIN CONTAINING 7"/>
    <property type="match status" value="1"/>
</dbReference>
<sequence length="329" mass="35324">MNGTSGTSGKGVCLHNVADLRLKGQIPLPYGTYLGGLAYAPDGTRLIVGVVDVHVFRIADGEALSTYVNEPTVNGHAAPVKQMALSPDGKVLAIDYLALTGDGKNQLPERLRLIDAATGATLREIDLDGRHVSTDMVFSADSQSLRFAGSETLLDREGKRRIGFFSQRTIVQEVGVGVVTQKTIARDIHTMSPTALAISRDGRFAFTGTDTGAIHDTLDQGTGKWVHTENSDPIRMFAVSDGRLMQTFSPISGKVVSLMISASGETLVSCQFDVKTSQTVTVWDVRTRTARYSFATPGKSRGPSVCALSPDEKHLIYAAGNEVLLIDFH</sequence>
<dbReference type="AlphaFoldDB" id="A0A5E4X2Z4"/>
<evidence type="ECO:0000256" key="2">
    <source>
        <dbReference type="ARBA" id="ARBA00022737"/>
    </source>
</evidence>
<dbReference type="Gene3D" id="2.130.10.10">
    <property type="entry name" value="YVTN repeat-like/Quinoprotein amine dehydrogenase"/>
    <property type="match status" value="2"/>
</dbReference>
<dbReference type="EMBL" id="CABPSN010000005">
    <property type="protein sequence ID" value="VVE30643.1"/>
    <property type="molecule type" value="Genomic_DNA"/>
</dbReference>
<keyword evidence="2" id="KW-0677">Repeat</keyword>
<evidence type="ECO:0000313" key="3">
    <source>
        <dbReference type="EMBL" id="VVE30643.1"/>
    </source>
</evidence>
<evidence type="ECO:0008006" key="5">
    <source>
        <dbReference type="Google" id="ProtNLM"/>
    </source>
</evidence>
<evidence type="ECO:0000256" key="1">
    <source>
        <dbReference type="ARBA" id="ARBA00022574"/>
    </source>
</evidence>
<gene>
    <name evidence="3" type="ORF">PAQ31011_03649</name>
</gene>
<reference evidence="3 4" key="1">
    <citation type="submission" date="2019-08" db="EMBL/GenBank/DDBJ databases">
        <authorList>
            <person name="Peeters C."/>
        </authorList>
    </citation>
    <scope>NUCLEOTIDE SEQUENCE [LARGE SCALE GENOMIC DNA]</scope>
    <source>
        <strain evidence="3 4">LMG 31011</strain>
    </source>
</reference>
<dbReference type="InterPro" id="IPR011044">
    <property type="entry name" value="Quino_amine_DH_bsu"/>
</dbReference>
<organism evidence="3 4">
    <name type="scientific">Pandoraea aquatica</name>
    <dbReference type="NCBI Taxonomy" id="2508290"/>
    <lineage>
        <taxon>Bacteria</taxon>
        <taxon>Pseudomonadati</taxon>
        <taxon>Pseudomonadota</taxon>
        <taxon>Betaproteobacteria</taxon>
        <taxon>Burkholderiales</taxon>
        <taxon>Burkholderiaceae</taxon>
        <taxon>Pandoraea</taxon>
    </lineage>
</organism>
<evidence type="ECO:0000313" key="4">
    <source>
        <dbReference type="Proteomes" id="UP000366819"/>
    </source>
</evidence>
<dbReference type="InterPro" id="IPR015943">
    <property type="entry name" value="WD40/YVTN_repeat-like_dom_sf"/>
</dbReference>
<name>A0A5E4X2Z4_9BURK</name>